<evidence type="ECO:0000313" key="3">
    <source>
        <dbReference type="Proteomes" id="UP000566819"/>
    </source>
</evidence>
<dbReference type="EMBL" id="JAAMPI010001414">
    <property type="protein sequence ID" value="KAF4625308.1"/>
    <property type="molecule type" value="Genomic_DNA"/>
</dbReference>
<proteinExistence type="predicted"/>
<keyword evidence="3" id="KW-1185">Reference proteome</keyword>
<evidence type="ECO:0000256" key="1">
    <source>
        <dbReference type="SAM" id="SignalP"/>
    </source>
</evidence>
<sequence>MFSSSLLALLLTLVPLSTPQETPQPQTYVLRLSSPTEPLIDGSFLQPGPPSDPRIFAQPSNSTPNALSISTAWSFTTSPNLNFTSSTTNSSLTNITEGVELTNSTAQLIILGRKFYMWDPEPAMLQMLVEPLANAKTGYPGEAWPSAYISVEWEFPVVFDDGSGSVAGSMGSGEADEDERLWLGFGFDHGSWRAQRDMLFVGDGKWDVFWWNGTANPEVAVDNVPVGIEIISVPPTVGL</sequence>
<name>A0A8H4RAF0_9HELO</name>
<gene>
    <name evidence="2" type="ORF">G7Y89_g12858</name>
</gene>
<reference evidence="2 3" key="1">
    <citation type="submission" date="2020-03" db="EMBL/GenBank/DDBJ databases">
        <title>Draft Genome Sequence of Cudoniella acicularis.</title>
        <authorList>
            <person name="Buettner E."/>
            <person name="Kellner H."/>
        </authorList>
    </citation>
    <scope>NUCLEOTIDE SEQUENCE [LARGE SCALE GENOMIC DNA]</scope>
    <source>
        <strain evidence="2 3">DSM 108380</strain>
    </source>
</reference>
<organism evidence="2 3">
    <name type="scientific">Cudoniella acicularis</name>
    <dbReference type="NCBI Taxonomy" id="354080"/>
    <lineage>
        <taxon>Eukaryota</taxon>
        <taxon>Fungi</taxon>
        <taxon>Dikarya</taxon>
        <taxon>Ascomycota</taxon>
        <taxon>Pezizomycotina</taxon>
        <taxon>Leotiomycetes</taxon>
        <taxon>Helotiales</taxon>
        <taxon>Tricladiaceae</taxon>
        <taxon>Cudoniella</taxon>
    </lineage>
</organism>
<comment type="caution">
    <text evidence="2">The sequence shown here is derived from an EMBL/GenBank/DDBJ whole genome shotgun (WGS) entry which is preliminary data.</text>
</comment>
<feature type="chain" id="PRO_5034097357" evidence="1">
    <location>
        <begin position="20"/>
        <end position="239"/>
    </location>
</feature>
<feature type="signal peptide" evidence="1">
    <location>
        <begin position="1"/>
        <end position="19"/>
    </location>
</feature>
<dbReference type="AlphaFoldDB" id="A0A8H4RAF0"/>
<protein>
    <submittedName>
        <fullName evidence="2">Uncharacterized protein</fullName>
    </submittedName>
</protein>
<accession>A0A8H4RAF0</accession>
<dbReference type="Proteomes" id="UP000566819">
    <property type="component" value="Unassembled WGS sequence"/>
</dbReference>
<dbReference type="OrthoDB" id="5426136at2759"/>
<evidence type="ECO:0000313" key="2">
    <source>
        <dbReference type="EMBL" id="KAF4625308.1"/>
    </source>
</evidence>
<keyword evidence="1" id="KW-0732">Signal</keyword>